<sequence precursor="true">MIARTSLAVLTVGFGLALAGESRVGAEPVTQQRVAGLESSEQQAWLAYLKRSESLAKQDADALAAEVTAAGIAQAKRAPSGGDFKLSAKLGDPWFASPEAAELVGVVLSYQTPSGGWSKHTGYSHGPREPGMQWTSQNEPGSSAHYLATFDNRSTTEQLNFLAGVWQATGRQECADAFVKGLHYVLAAQYPNGGWPQVYPLEGDYHDSITFNDDAMTHVLELLHGVASSEPSYAFVTEADRQAAAAALERGFNCVRAMQINVEGQRTAWCAQHDALTLQPVAARAMEPATLASVESARLLKFLMGVPAPSPELQEVIEGGLAWLDRVQVTDVVKTKRDGKTVYVKDPASTDVYWARFYRLENSEPVFPGRDGVLYATFEEMAANNRLGYDFYSTIPGSIVKNGQKKWRKMLAKQAPR</sequence>
<dbReference type="Proteomes" id="UP000316714">
    <property type="component" value="Unassembled WGS sequence"/>
</dbReference>
<keyword evidence="2" id="KW-0456">Lyase</keyword>
<dbReference type="Pfam" id="PF09492">
    <property type="entry name" value="Pec_lyase"/>
    <property type="match status" value="1"/>
</dbReference>
<reference evidence="2 3" key="1">
    <citation type="submission" date="2019-02" db="EMBL/GenBank/DDBJ databases">
        <title>Deep-cultivation of Planctomycetes and their phenomic and genomic characterization uncovers novel biology.</title>
        <authorList>
            <person name="Wiegand S."/>
            <person name="Jogler M."/>
            <person name="Boedeker C."/>
            <person name="Pinto D."/>
            <person name="Vollmers J."/>
            <person name="Rivas-Marin E."/>
            <person name="Kohn T."/>
            <person name="Peeters S.H."/>
            <person name="Heuer A."/>
            <person name="Rast P."/>
            <person name="Oberbeckmann S."/>
            <person name="Bunk B."/>
            <person name="Jeske O."/>
            <person name="Meyerdierks A."/>
            <person name="Storesund J.E."/>
            <person name="Kallscheuer N."/>
            <person name="Luecker S."/>
            <person name="Lage O.M."/>
            <person name="Pohl T."/>
            <person name="Merkel B.J."/>
            <person name="Hornburger P."/>
            <person name="Mueller R.-W."/>
            <person name="Bruemmer F."/>
            <person name="Labrenz M."/>
            <person name="Spormann A.M."/>
            <person name="Op Den Camp H."/>
            <person name="Overmann J."/>
            <person name="Amann R."/>
            <person name="Jetten M.S.M."/>
            <person name="Mascher T."/>
            <person name="Medema M.H."/>
            <person name="Devos D.P."/>
            <person name="Kaster A.-K."/>
            <person name="Ovreas L."/>
            <person name="Rohde M."/>
            <person name="Galperin M.Y."/>
            <person name="Jogler C."/>
        </authorList>
    </citation>
    <scope>NUCLEOTIDE SEQUENCE [LARGE SCALE GENOMIC DNA]</scope>
    <source>
        <strain evidence="2 3">KOR34</strain>
    </source>
</reference>
<gene>
    <name evidence="2" type="ORF">KOR34_06040</name>
</gene>
<evidence type="ECO:0000313" key="3">
    <source>
        <dbReference type="Proteomes" id="UP000316714"/>
    </source>
</evidence>
<dbReference type="Gene3D" id="1.50.10.20">
    <property type="match status" value="1"/>
</dbReference>
<feature type="signal peptide" evidence="1">
    <location>
        <begin position="1"/>
        <end position="19"/>
    </location>
</feature>
<keyword evidence="3" id="KW-1185">Reference proteome</keyword>
<dbReference type="NCBIfam" id="TIGR02474">
    <property type="entry name" value="pec_lyase"/>
    <property type="match status" value="1"/>
</dbReference>
<dbReference type="SUPFAM" id="SSF81853">
    <property type="entry name" value="Family 10 polysaccharide lyase"/>
    <property type="match status" value="1"/>
</dbReference>
<protein>
    <submittedName>
        <fullName evidence="2">Pectic acid lyase</fullName>
    </submittedName>
</protein>
<dbReference type="OrthoDB" id="9804686at2"/>
<name>A0A5C5VCG1_9BACT</name>
<evidence type="ECO:0000256" key="1">
    <source>
        <dbReference type="SAM" id="SignalP"/>
    </source>
</evidence>
<feature type="chain" id="PRO_5023008826" evidence="1">
    <location>
        <begin position="20"/>
        <end position="417"/>
    </location>
</feature>
<keyword evidence="1" id="KW-0732">Signal</keyword>
<dbReference type="GO" id="GO:0016829">
    <property type="term" value="F:lyase activity"/>
    <property type="evidence" value="ECO:0007669"/>
    <property type="project" value="UniProtKB-KW"/>
</dbReference>
<dbReference type="AlphaFoldDB" id="A0A5C5VCG1"/>
<comment type="caution">
    <text evidence="2">The sequence shown here is derived from an EMBL/GenBank/DDBJ whole genome shotgun (WGS) entry which is preliminary data.</text>
</comment>
<evidence type="ECO:0000313" key="2">
    <source>
        <dbReference type="EMBL" id="TWT35710.1"/>
    </source>
</evidence>
<dbReference type="EMBL" id="SIHJ01000001">
    <property type="protein sequence ID" value="TWT35710.1"/>
    <property type="molecule type" value="Genomic_DNA"/>
</dbReference>
<organism evidence="2 3">
    <name type="scientific">Posidoniimonas corsicana</name>
    <dbReference type="NCBI Taxonomy" id="1938618"/>
    <lineage>
        <taxon>Bacteria</taxon>
        <taxon>Pseudomonadati</taxon>
        <taxon>Planctomycetota</taxon>
        <taxon>Planctomycetia</taxon>
        <taxon>Pirellulales</taxon>
        <taxon>Lacipirellulaceae</taxon>
        <taxon>Posidoniimonas</taxon>
    </lineage>
</organism>
<accession>A0A5C5VCG1</accession>
<dbReference type="RefSeq" id="WP_146562079.1">
    <property type="nucleotide sequence ID" value="NZ_SIHJ01000001.1"/>
</dbReference>
<dbReference type="InterPro" id="IPR012669">
    <property type="entry name" value="Pectate_lyase"/>
</dbReference>
<proteinExistence type="predicted"/>